<protein>
    <submittedName>
        <fullName evidence="1">Bacteriophage capsid protein</fullName>
    </submittedName>
</protein>
<sequence>MATGATEFIDNTTADVFIPELWSMEAIVARENQLVFANLVDRKFENGLSFGDTIHVPGVSNLAVRTKSTNGAVTYETVTESNTDISIGTHEYAAIALENITRVQNNRDQLQLYAGKLGYALALAVDDVLAGLVDNFSNNVGTLAVELTDDELLRARQYLDDADAPQDSRVMVVSPAQETGLLKLDRFVHNDYESVHGAGRETGLEKAYVSSFMGMPIYRSVNVEGTNSAGHDNGMFQKEAVALVMQIAPKTYHQFDIDYIVDKVVIEQLYGTQEMRDDHGVFMKGA</sequence>
<name>A0A075H803_9ARCH</name>
<dbReference type="Pfam" id="PF19821">
    <property type="entry name" value="Phage_capsid_2"/>
    <property type="match status" value="1"/>
</dbReference>
<accession>A0A075H803</accession>
<dbReference type="AlphaFoldDB" id="A0A075H803"/>
<dbReference type="EMBL" id="KF900939">
    <property type="protein sequence ID" value="AIF12174.1"/>
    <property type="molecule type" value="Genomic_DNA"/>
</dbReference>
<organism evidence="1">
    <name type="scientific">uncultured marine thaumarchaeote KM3_54_G11</name>
    <dbReference type="NCBI Taxonomy" id="1456193"/>
    <lineage>
        <taxon>Archaea</taxon>
        <taxon>Nitrososphaerota</taxon>
        <taxon>environmental samples</taxon>
    </lineage>
</organism>
<dbReference type="InterPro" id="IPR045565">
    <property type="entry name" value="Phage_capsid_2"/>
</dbReference>
<evidence type="ECO:0000313" key="1">
    <source>
        <dbReference type="EMBL" id="AIF12174.1"/>
    </source>
</evidence>
<proteinExistence type="predicted"/>
<reference evidence="1" key="1">
    <citation type="journal article" date="2014" name="Genome Biol. Evol.">
        <title>Pangenome evidence for extensive interdomain horizontal transfer affecting lineage core and shell genes in uncultured planktonic thaumarchaeota and euryarchaeota.</title>
        <authorList>
            <person name="Deschamps P."/>
            <person name="Zivanovic Y."/>
            <person name="Moreira D."/>
            <person name="Rodriguez-Valera F."/>
            <person name="Lopez-Garcia P."/>
        </authorList>
    </citation>
    <scope>NUCLEOTIDE SEQUENCE</scope>
</reference>